<gene>
    <name evidence="1" type="ORF">CesoFtcFv8_004237</name>
</gene>
<sequence>MASIASLVLPVPTPGSLKWLVKHGNTDSITLGKHAATAPSCVGWLRPSHSHSPSTPSDRVKLFLLSGGQGPSVSTSALNRAHRNPPKPLLPPRLSLLWYLSLSAVPPLPVSWHTVTPLIEIINQTGQIRLQIQINDAPRRPPPFLQRPALLTALPSPSSSFYLIHPRCHAYPSGSAFVQTVGAYYCFIDINNWPYLRG</sequence>
<comment type="caution">
    <text evidence="1">The sequence shown here is derived from an EMBL/GenBank/DDBJ whole genome shotgun (WGS) entry which is preliminary data.</text>
</comment>
<dbReference type="EMBL" id="JAULUE010002048">
    <property type="protein sequence ID" value="KAK5910399.1"/>
    <property type="molecule type" value="Genomic_DNA"/>
</dbReference>
<name>A0AAN8HBY7_9TELE</name>
<organism evidence="1 2">
    <name type="scientific">Champsocephalus esox</name>
    <name type="common">pike icefish</name>
    <dbReference type="NCBI Taxonomy" id="159716"/>
    <lineage>
        <taxon>Eukaryota</taxon>
        <taxon>Metazoa</taxon>
        <taxon>Chordata</taxon>
        <taxon>Craniata</taxon>
        <taxon>Vertebrata</taxon>
        <taxon>Euteleostomi</taxon>
        <taxon>Actinopterygii</taxon>
        <taxon>Neopterygii</taxon>
        <taxon>Teleostei</taxon>
        <taxon>Neoteleostei</taxon>
        <taxon>Acanthomorphata</taxon>
        <taxon>Eupercaria</taxon>
        <taxon>Perciformes</taxon>
        <taxon>Notothenioidei</taxon>
        <taxon>Channichthyidae</taxon>
        <taxon>Champsocephalus</taxon>
    </lineage>
</organism>
<evidence type="ECO:0000313" key="2">
    <source>
        <dbReference type="Proteomes" id="UP001335648"/>
    </source>
</evidence>
<dbReference type="Proteomes" id="UP001335648">
    <property type="component" value="Unassembled WGS sequence"/>
</dbReference>
<reference evidence="1 2" key="1">
    <citation type="journal article" date="2023" name="Mol. Biol. Evol.">
        <title>Genomics of Secondarily Temperate Adaptation in the Only Non-Antarctic Icefish.</title>
        <authorList>
            <person name="Rivera-Colon A.G."/>
            <person name="Rayamajhi N."/>
            <person name="Minhas B.F."/>
            <person name="Madrigal G."/>
            <person name="Bilyk K.T."/>
            <person name="Yoon V."/>
            <person name="Hune M."/>
            <person name="Gregory S."/>
            <person name="Cheng C.H.C."/>
            <person name="Catchen J.M."/>
        </authorList>
    </citation>
    <scope>NUCLEOTIDE SEQUENCE [LARGE SCALE GENOMIC DNA]</scope>
    <source>
        <strain evidence="1">JC2023a</strain>
    </source>
</reference>
<evidence type="ECO:0000313" key="1">
    <source>
        <dbReference type="EMBL" id="KAK5910399.1"/>
    </source>
</evidence>
<protein>
    <submittedName>
        <fullName evidence="1">Uncharacterized protein</fullName>
    </submittedName>
</protein>
<accession>A0AAN8HBY7</accession>
<dbReference type="AlphaFoldDB" id="A0AAN8HBY7"/>
<keyword evidence="2" id="KW-1185">Reference proteome</keyword>
<proteinExistence type="predicted"/>